<dbReference type="Pfam" id="PF02371">
    <property type="entry name" value="Transposase_20"/>
    <property type="match status" value="1"/>
</dbReference>
<dbReference type="InterPro" id="IPR002525">
    <property type="entry name" value="Transp_IS110-like_N"/>
</dbReference>
<evidence type="ECO:0000313" key="3">
    <source>
        <dbReference type="EMBL" id="VEU79617.1"/>
    </source>
</evidence>
<evidence type="ECO:0000259" key="1">
    <source>
        <dbReference type="Pfam" id="PF01548"/>
    </source>
</evidence>
<protein>
    <submittedName>
        <fullName evidence="3">Transposase</fullName>
    </submittedName>
</protein>
<evidence type="ECO:0000259" key="2">
    <source>
        <dbReference type="Pfam" id="PF02371"/>
    </source>
</evidence>
<proteinExistence type="predicted"/>
<accession>A0A449BB89</accession>
<dbReference type="EMBL" id="LR215048">
    <property type="protein sequence ID" value="VEU79617.1"/>
    <property type="molecule type" value="Genomic_DNA"/>
</dbReference>
<dbReference type="Proteomes" id="UP000289841">
    <property type="component" value="Chromosome"/>
</dbReference>
<dbReference type="KEGG" id="aaxa:NCTC10138_00051"/>
<feature type="domain" description="Transposase IS116/IS110/IS902 C-terminal" evidence="2">
    <location>
        <begin position="267"/>
        <end position="348"/>
    </location>
</feature>
<evidence type="ECO:0000313" key="4">
    <source>
        <dbReference type="Proteomes" id="UP000289841"/>
    </source>
</evidence>
<reference evidence="3 4" key="1">
    <citation type="submission" date="2019-01" db="EMBL/GenBank/DDBJ databases">
        <authorList>
            <consortium name="Pathogen Informatics"/>
        </authorList>
    </citation>
    <scope>NUCLEOTIDE SEQUENCE [LARGE SCALE GENOMIC DNA]</scope>
    <source>
        <strain evidence="3 4">NCTC10138</strain>
    </source>
</reference>
<dbReference type="GO" id="GO:0003677">
    <property type="term" value="F:DNA binding"/>
    <property type="evidence" value="ECO:0007669"/>
    <property type="project" value="InterPro"/>
</dbReference>
<dbReference type="NCBIfam" id="NF033542">
    <property type="entry name" value="transpos_IS110"/>
    <property type="match status" value="1"/>
</dbReference>
<dbReference type="OrthoDB" id="384852at2"/>
<dbReference type="PANTHER" id="PTHR33055:SF15">
    <property type="entry name" value="TRANSPOSASE-RELATED"/>
    <property type="match status" value="1"/>
</dbReference>
<sequence length="388" mass="44341">MYLVGIDIAKYSHQCFMATTHGEVINEFSFDNNYNGFKLLLKHLSALDQSLEIKIGLEATGHYGNTLKQSLSAHGYTFLEFNPYLAKQFFKSTTIRKTKTDKVDARLLSSMLASVDYKTLHTKYYHINELKSLTRTRSSLIDSRSNTLVQITNALDIIFPEFKSHFNNRLGLTALYILKKYKTPERISKLSKDQFEAISNKSMGKFTYPKFLKLKELASDTIGIKSNSIVTVMLVHIDLFHSINNNIEMLETEIKSIMNLTNCKMITIPGISLMSAATILGEVTDFNNFSNPSKLIAFTGFDIAIHQSGESMSHGRLVKRSSSLLRKTIWNLVIGSIRLIPEITEYYHKKRAEGKHRNVIFSAISRKLIRIIYHLETNNINYDKTKIR</sequence>
<dbReference type="PANTHER" id="PTHR33055">
    <property type="entry name" value="TRANSPOSASE FOR INSERTION SEQUENCE ELEMENT IS1111A"/>
    <property type="match status" value="1"/>
</dbReference>
<organism evidence="3 4">
    <name type="scientific">Haploplasma axanthum</name>
    <name type="common">Acholeplasma axanthum</name>
    <dbReference type="NCBI Taxonomy" id="29552"/>
    <lineage>
        <taxon>Bacteria</taxon>
        <taxon>Bacillati</taxon>
        <taxon>Mycoplasmatota</taxon>
        <taxon>Mollicutes</taxon>
        <taxon>Acholeplasmatales</taxon>
        <taxon>Acholeplasmataceae</taxon>
        <taxon>Haploplasma</taxon>
    </lineage>
</organism>
<feature type="domain" description="Transposase IS110-like N-terminal" evidence="1">
    <location>
        <begin position="4"/>
        <end position="160"/>
    </location>
</feature>
<dbReference type="Pfam" id="PF01548">
    <property type="entry name" value="DEDD_Tnp_IS110"/>
    <property type="match status" value="1"/>
</dbReference>
<dbReference type="GO" id="GO:0006313">
    <property type="term" value="P:DNA transposition"/>
    <property type="evidence" value="ECO:0007669"/>
    <property type="project" value="InterPro"/>
</dbReference>
<dbReference type="AlphaFoldDB" id="A0A449BB89"/>
<dbReference type="GO" id="GO:0004803">
    <property type="term" value="F:transposase activity"/>
    <property type="evidence" value="ECO:0007669"/>
    <property type="project" value="InterPro"/>
</dbReference>
<dbReference type="InterPro" id="IPR047650">
    <property type="entry name" value="Transpos_IS110"/>
</dbReference>
<keyword evidence="4" id="KW-1185">Reference proteome</keyword>
<dbReference type="RefSeq" id="WP_035375737.1">
    <property type="nucleotide sequence ID" value="NZ_LR215048.1"/>
</dbReference>
<dbReference type="InterPro" id="IPR003346">
    <property type="entry name" value="Transposase_20"/>
</dbReference>
<gene>
    <name evidence="3" type="ORF">NCTC10138_00051</name>
</gene>
<name>A0A449BB89_HAPAX</name>